<feature type="non-terminal residue" evidence="1">
    <location>
        <position position="207"/>
    </location>
</feature>
<gene>
    <name evidence="1" type="ORF">H6A60_12120</name>
</gene>
<feature type="non-terminal residue" evidence="1">
    <location>
        <position position="1"/>
    </location>
</feature>
<comment type="caution">
    <text evidence="1">The sequence shown here is derived from an EMBL/GenBank/DDBJ whole genome shotgun (WGS) entry which is preliminary data.</text>
</comment>
<reference evidence="1 2" key="1">
    <citation type="journal article" date="2021" name="Sci. Rep.">
        <title>The distribution of antibiotic resistance genes in chicken gut microbiota commensals.</title>
        <authorList>
            <person name="Juricova H."/>
            <person name="Matiasovicova J."/>
            <person name="Kubasova T."/>
            <person name="Cejkova D."/>
            <person name="Rychlik I."/>
        </authorList>
    </citation>
    <scope>NUCLEOTIDE SEQUENCE [LARGE SCALE GENOMIC DNA]</scope>
    <source>
        <strain evidence="1 2">An829</strain>
    </source>
</reference>
<evidence type="ECO:0000313" key="2">
    <source>
        <dbReference type="Proteomes" id="UP000715095"/>
    </source>
</evidence>
<dbReference type="RefSeq" id="WP_205105007.1">
    <property type="nucleotide sequence ID" value="NZ_JACJJC010000209.1"/>
</dbReference>
<evidence type="ECO:0008006" key="3">
    <source>
        <dbReference type="Google" id="ProtNLM"/>
    </source>
</evidence>
<organism evidence="1 2">
    <name type="scientific">Sutterella massiliensis</name>
    <dbReference type="NCBI Taxonomy" id="1816689"/>
    <lineage>
        <taxon>Bacteria</taxon>
        <taxon>Pseudomonadati</taxon>
        <taxon>Pseudomonadota</taxon>
        <taxon>Betaproteobacteria</taxon>
        <taxon>Burkholderiales</taxon>
        <taxon>Sutterellaceae</taxon>
        <taxon>Sutterella</taxon>
    </lineage>
</organism>
<protein>
    <recommendedName>
        <fullName evidence="3">Autotransporter outer membrane beta-barrel domain-containing protein</fullName>
    </recommendedName>
</protein>
<evidence type="ECO:0000313" key="1">
    <source>
        <dbReference type="EMBL" id="MBM6705211.1"/>
    </source>
</evidence>
<name>A0ABS2DV23_9BURK</name>
<accession>A0ABS2DV23</accession>
<sequence length="207" mass="22057">DEAEEKGAWPWLINRLINTKINNSNGGKILLSPHSIENIDITNDGVGSKVLIYSYQGIPDSSAVRNLNGGEVELTVGGTWNIENGANSTMEFIFNLEGANDIGSSVVSINGTNSGNLTTSLIHSVYNEKDSRLINNQSGTLNIHGIVHGAGSLPAKATIDNYGVTNFTGNSYLIQQYQGPSLNGAPRGILNNFEGGIVNFKADSSYK</sequence>
<dbReference type="EMBL" id="JACJJC010000209">
    <property type="protein sequence ID" value="MBM6705211.1"/>
    <property type="molecule type" value="Genomic_DNA"/>
</dbReference>
<dbReference type="Proteomes" id="UP000715095">
    <property type="component" value="Unassembled WGS sequence"/>
</dbReference>
<keyword evidence="2" id="KW-1185">Reference proteome</keyword>
<proteinExistence type="predicted"/>